<keyword evidence="14" id="KW-1185">Reference proteome</keyword>
<accession>A0A8J3HZ17</accession>
<dbReference type="CDD" id="cd07743">
    <property type="entry name" value="metallo-hydrolase-like_MBL-fold"/>
    <property type="match status" value="1"/>
</dbReference>
<dbReference type="GO" id="GO:0046677">
    <property type="term" value="P:response to antibiotic"/>
    <property type="evidence" value="ECO:0007669"/>
    <property type="project" value="UniProtKB-KW"/>
</dbReference>
<dbReference type="GO" id="GO:0008800">
    <property type="term" value="F:beta-lactamase activity"/>
    <property type="evidence" value="ECO:0007669"/>
    <property type="project" value="UniProtKB-EC"/>
</dbReference>
<evidence type="ECO:0000256" key="7">
    <source>
        <dbReference type="ARBA" id="ARBA00022729"/>
    </source>
</evidence>
<comment type="caution">
    <text evidence="13">The sequence shown here is derived from an EMBL/GenBank/DDBJ whole genome shotgun (WGS) entry which is preliminary data.</text>
</comment>
<keyword evidence="8" id="KW-0574">Periplasm</keyword>
<dbReference type="EC" id="3.5.2.6" evidence="5"/>
<comment type="catalytic activity">
    <reaction evidence="1">
        <text>a beta-lactam + H2O = a substituted beta-amino acid</text>
        <dbReference type="Rhea" id="RHEA:20401"/>
        <dbReference type="ChEBI" id="CHEBI:15377"/>
        <dbReference type="ChEBI" id="CHEBI:35627"/>
        <dbReference type="ChEBI" id="CHEBI:140347"/>
        <dbReference type="EC" id="3.5.2.6"/>
    </reaction>
</comment>
<dbReference type="GO" id="GO:0042597">
    <property type="term" value="C:periplasmic space"/>
    <property type="evidence" value="ECO:0007669"/>
    <property type="project" value="UniProtKB-SubCell"/>
</dbReference>
<evidence type="ECO:0000259" key="12">
    <source>
        <dbReference type="SMART" id="SM00849"/>
    </source>
</evidence>
<protein>
    <recommendedName>
        <fullName evidence="5">beta-lactamase</fullName>
        <ecNumber evidence="5">3.5.2.6</ecNumber>
    </recommendedName>
</protein>
<evidence type="ECO:0000256" key="10">
    <source>
        <dbReference type="ARBA" id="ARBA00022833"/>
    </source>
</evidence>
<evidence type="ECO:0000256" key="5">
    <source>
        <dbReference type="ARBA" id="ARBA00012865"/>
    </source>
</evidence>
<dbReference type="InterPro" id="IPR001279">
    <property type="entry name" value="Metallo-B-lactamas"/>
</dbReference>
<evidence type="ECO:0000256" key="11">
    <source>
        <dbReference type="ARBA" id="ARBA00023251"/>
    </source>
</evidence>
<comment type="subcellular location">
    <subcellularLocation>
        <location evidence="3">Periplasm</location>
    </subcellularLocation>
</comment>
<dbReference type="AlphaFoldDB" id="A0A8J3HZ17"/>
<dbReference type="RefSeq" id="WP_220192615.1">
    <property type="nucleotide sequence ID" value="NZ_BNJF01000001.1"/>
</dbReference>
<keyword evidence="10" id="KW-0862">Zinc</keyword>
<keyword evidence="9 13" id="KW-0378">Hydrolase</keyword>
<evidence type="ECO:0000256" key="8">
    <source>
        <dbReference type="ARBA" id="ARBA00022764"/>
    </source>
</evidence>
<dbReference type="Proteomes" id="UP000612362">
    <property type="component" value="Unassembled WGS sequence"/>
</dbReference>
<dbReference type="SUPFAM" id="SSF56281">
    <property type="entry name" value="Metallo-hydrolase/oxidoreductase"/>
    <property type="match status" value="1"/>
</dbReference>
<dbReference type="PROSITE" id="PS00743">
    <property type="entry name" value="BETA_LACTAMASE_B_1"/>
    <property type="match status" value="1"/>
</dbReference>
<name>A0A8J3HZ17_9CHLR</name>
<dbReference type="GO" id="GO:0017001">
    <property type="term" value="P:antibiotic catabolic process"/>
    <property type="evidence" value="ECO:0007669"/>
    <property type="project" value="InterPro"/>
</dbReference>
<evidence type="ECO:0000256" key="2">
    <source>
        <dbReference type="ARBA" id="ARBA00001947"/>
    </source>
</evidence>
<dbReference type="InterPro" id="IPR001018">
    <property type="entry name" value="Beta-lactamase_class-B_CS"/>
</dbReference>
<evidence type="ECO:0000256" key="6">
    <source>
        <dbReference type="ARBA" id="ARBA00022723"/>
    </source>
</evidence>
<dbReference type="InterPro" id="IPR036866">
    <property type="entry name" value="RibonucZ/Hydroxyglut_hydro"/>
</dbReference>
<dbReference type="GO" id="GO:0008270">
    <property type="term" value="F:zinc ion binding"/>
    <property type="evidence" value="ECO:0007669"/>
    <property type="project" value="InterPro"/>
</dbReference>
<organism evidence="13 14">
    <name type="scientific">Ktedonospora formicarum</name>
    <dbReference type="NCBI Taxonomy" id="2778364"/>
    <lineage>
        <taxon>Bacteria</taxon>
        <taxon>Bacillati</taxon>
        <taxon>Chloroflexota</taxon>
        <taxon>Ktedonobacteria</taxon>
        <taxon>Ktedonobacterales</taxon>
        <taxon>Ktedonobacteraceae</taxon>
        <taxon>Ktedonospora</taxon>
    </lineage>
</organism>
<dbReference type="PANTHER" id="PTHR42951">
    <property type="entry name" value="METALLO-BETA-LACTAMASE DOMAIN-CONTAINING"/>
    <property type="match status" value="1"/>
</dbReference>
<dbReference type="Gene3D" id="3.60.15.10">
    <property type="entry name" value="Ribonuclease Z/Hydroxyacylglutathione hydrolase-like"/>
    <property type="match status" value="1"/>
</dbReference>
<evidence type="ECO:0000256" key="1">
    <source>
        <dbReference type="ARBA" id="ARBA00001526"/>
    </source>
</evidence>
<gene>
    <name evidence="13" type="ORF">KSX_12910</name>
</gene>
<evidence type="ECO:0000256" key="9">
    <source>
        <dbReference type="ARBA" id="ARBA00022801"/>
    </source>
</evidence>
<dbReference type="Pfam" id="PF00753">
    <property type="entry name" value="Lactamase_B"/>
    <property type="match status" value="1"/>
</dbReference>
<evidence type="ECO:0000256" key="3">
    <source>
        <dbReference type="ARBA" id="ARBA00004418"/>
    </source>
</evidence>
<reference evidence="13" key="1">
    <citation type="submission" date="2020-10" db="EMBL/GenBank/DDBJ databases">
        <title>Taxonomic study of unclassified bacteria belonging to the class Ktedonobacteria.</title>
        <authorList>
            <person name="Yabe S."/>
            <person name="Wang C.M."/>
            <person name="Zheng Y."/>
            <person name="Sakai Y."/>
            <person name="Cavaletti L."/>
            <person name="Monciardini P."/>
            <person name="Donadio S."/>
        </authorList>
    </citation>
    <scope>NUCLEOTIDE SEQUENCE</scope>
    <source>
        <strain evidence="13">SOSP1-1</strain>
    </source>
</reference>
<keyword evidence="7" id="KW-0732">Signal</keyword>
<keyword evidence="6" id="KW-0479">Metal-binding</keyword>
<evidence type="ECO:0000256" key="4">
    <source>
        <dbReference type="ARBA" id="ARBA00005250"/>
    </source>
</evidence>
<dbReference type="EMBL" id="BNJF01000001">
    <property type="protein sequence ID" value="GHO43128.1"/>
    <property type="molecule type" value="Genomic_DNA"/>
</dbReference>
<sequence>MARLEIHQLNDRTWILQGGGNIGILAHERHCLIVDSGMDKDTGKAILSAVAKLNLEPRALLITHAHADHFGGAHHIVKQTGVRVYATRVEASVMASPILEPLYLFSGAQPPRELQHKFLMAKPCLADEIVVGNEQEIAGIPLRLLSLPGHSSEQVGVAFGETLLAGDAFLTPEILDKHHIPFYSDIEQGLTTLNVLKQEVPAFSYVVAGHGEIYTSSEQANRAIYYTVERLEGILDTIRHGLAYGQPRSLADLLSEVAEAQGTSISTLAQHVLYQTTIQSALGTLYARGEIAPLLADNRLQWALV</sequence>
<dbReference type="InterPro" id="IPR050855">
    <property type="entry name" value="NDM-1-like"/>
</dbReference>
<comment type="cofactor">
    <cofactor evidence="2">
        <name>Zn(2+)</name>
        <dbReference type="ChEBI" id="CHEBI:29105"/>
    </cofactor>
</comment>
<proteinExistence type="inferred from homology"/>
<feature type="domain" description="Metallo-beta-lactamase" evidence="12">
    <location>
        <begin position="19"/>
        <end position="210"/>
    </location>
</feature>
<keyword evidence="11" id="KW-0046">Antibiotic resistance</keyword>
<evidence type="ECO:0000313" key="13">
    <source>
        <dbReference type="EMBL" id="GHO43128.1"/>
    </source>
</evidence>
<dbReference type="PANTHER" id="PTHR42951:SF14">
    <property type="entry name" value="METALLO-BETA-LACTAMASE SUPERFAMILY PROTEIN"/>
    <property type="match status" value="1"/>
</dbReference>
<dbReference type="SMART" id="SM00849">
    <property type="entry name" value="Lactamase_B"/>
    <property type="match status" value="1"/>
</dbReference>
<comment type="similarity">
    <text evidence="4">Belongs to the metallo-beta-lactamase superfamily. Class-B beta-lactamase family.</text>
</comment>
<evidence type="ECO:0000313" key="14">
    <source>
        <dbReference type="Proteomes" id="UP000612362"/>
    </source>
</evidence>